<feature type="region of interest" description="Disordered" evidence="1">
    <location>
        <begin position="94"/>
        <end position="164"/>
    </location>
</feature>
<evidence type="ECO:0000256" key="1">
    <source>
        <dbReference type="SAM" id="MobiDB-lite"/>
    </source>
</evidence>
<reference evidence="4" key="1">
    <citation type="journal article" date="2019" name="Int. J. Syst. Evol. Microbiol.">
        <title>The Global Catalogue of Microorganisms (GCM) 10K type strain sequencing project: providing services to taxonomists for standard genome sequencing and annotation.</title>
        <authorList>
            <consortium name="The Broad Institute Genomics Platform"/>
            <consortium name="The Broad Institute Genome Sequencing Center for Infectious Disease"/>
            <person name="Wu L."/>
            <person name="Ma J."/>
        </authorList>
    </citation>
    <scope>NUCLEOTIDE SEQUENCE [LARGE SCALE GENOMIC DNA]</scope>
    <source>
        <strain evidence="4">CGMCC 4.6946</strain>
    </source>
</reference>
<dbReference type="EMBL" id="JBHSIW010000025">
    <property type="protein sequence ID" value="MFC4905327.1"/>
    <property type="molecule type" value="Genomic_DNA"/>
</dbReference>
<feature type="compositionally biased region" description="Basic and acidic residues" evidence="1">
    <location>
        <begin position="151"/>
        <end position="164"/>
    </location>
</feature>
<sequence length="164" mass="16777">MSGPALSALAGAGLIVASHLITLLVARATAGASGPVAAPALALSYVLKVFVLGWVLLTVPAPPWLSPGWLAAGLLGALAVSLVLAGRTSARRTRAALGPVLRARQEDPRQDPQGNPHQDLHGGREPGVPGDPGADPHGNRHDGSARSAGDPAHDDRRTERHEHG</sequence>
<name>A0ABV9TMI8_9MICC</name>
<organism evidence="3 4">
    <name type="scientific">Kocuria oceani</name>
    <dbReference type="NCBI Taxonomy" id="988827"/>
    <lineage>
        <taxon>Bacteria</taxon>
        <taxon>Bacillati</taxon>
        <taxon>Actinomycetota</taxon>
        <taxon>Actinomycetes</taxon>
        <taxon>Micrococcales</taxon>
        <taxon>Micrococcaceae</taxon>
        <taxon>Kocuria</taxon>
    </lineage>
</organism>
<accession>A0ABV9TMI8</accession>
<keyword evidence="2" id="KW-1133">Transmembrane helix</keyword>
<keyword evidence="2" id="KW-0812">Transmembrane</keyword>
<evidence type="ECO:0000313" key="3">
    <source>
        <dbReference type="EMBL" id="MFC4905327.1"/>
    </source>
</evidence>
<proteinExistence type="predicted"/>
<feature type="transmembrane region" description="Helical" evidence="2">
    <location>
        <begin position="66"/>
        <end position="85"/>
    </location>
</feature>
<keyword evidence="2" id="KW-0472">Membrane</keyword>
<keyword evidence="4" id="KW-1185">Reference proteome</keyword>
<protein>
    <submittedName>
        <fullName evidence="3">Uncharacterized protein</fullName>
    </submittedName>
</protein>
<comment type="caution">
    <text evidence="3">The sequence shown here is derived from an EMBL/GenBank/DDBJ whole genome shotgun (WGS) entry which is preliminary data.</text>
</comment>
<evidence type="ECO:0000256" key="2">
    <source>
        <dbReference type="SAM" id="Phobius"/>
    </source>
</evidence>
<evidence type="ECO:0000313" key="4">
    <source>
        <dbReference type="Proteomes" id="UP001595797"/>
    </source>
</evidence>
<dbReference type="RefSeq" id="WP_277550075.1">
    <property type="nucleotide sequence ID" value="NZ_JARAMH010000002.1"/>
</dbReference>
<gene>
    <name evidence="3" type="ORF">ACFPCS_17310</name>
</gene>
<dbReference type="Proteomes" id="UP001595797">
    <property type="component" value="Unassembled WGS sequence"/>
</dbReference>